<dbReference type="EMBL" id="CM017322">
    <property type="protein sequence ID" value="KAE8009289.1"/>
    <property type="molecule type" value="Genomic_DNA"/>
</dbReference>
<protein>
    <submittedName>
        <fullName evidence="2">Uncharacterized protein</fullName>
    </submittedName>
</protein>
<dbReference type="Proteomes" id="UP000327013">
    <property type="component" value="Chromosome 2"/>
</dbReference>
<name>A0A5N6QTF8_9ROSI</name>
<organism evidence="2 3">
    <name type="scientific">Carpinus fangiana</name>
    <dbReference type="NCBI Taxonomy" id="176857"/>
    <lineage>
        <taxon>Eukaryota</taxon>
        <taxon>Viridiplantae</taxon>
        <taxon>Streptophyta</taxon>
        <taxon>Embryophyta</taxon>
        <taxon>Tracheophyta</taxon>
        <taxon>Spermatophyta</taxon>
        <taxon>Magnoliopsida</taxon>
        <taxon>eudicotyledons</taxon>
        <taxon>Gunneridae</taxon>
        <taxon>Pentapetalae</taxon>
        <taxon>rosids</taxon>
        <taxon>fabids</taxon>
        <taxon>Fagales</taxon>
        <taxon>Betulaceae</taxon>
        <taxon>Carpinus</taxon>
    </lineage>
</organism>
<accession>A0A5N6QTF8</accession>
<gene>
    <name evidence="2" type="ORF">FH972_005736</name>
</gene>
<dbReference type="PANTHER" id="PTHR34965:SF1">
    <property type="entry name" value="OS07G0118300 PROTEIN"/>
    <property type="match status" value="1"/>
</dbReference>
<proteinExistence type="predicted"/>
<keyword evidence="1" id="KW-1133">Transmembrane helix</keyword>
<dbReference type="OrthoDB" id="206313at2759"/>
<dbReference type="AlphaFoldDB" id="A0A5N6QTF8"/>
<dbReference type="PANTHER" id="PTHR34965">
    <property type="entry name" value="OS07G0118300 PROTEIN"/>
    <property type="match status" value="1"/>
</dbReference>
<evidence type="ECO:0000256" key="1">
    <source>
        <dbReference type="SAM" id="Phobius"/>
    </source>
</evidence>
<feature type="transmembrane region" description="Helical" evidence="1">
    <location>
        <begin position="28"/>
        <end position="52"/>
    </location>
</feature>
<keyword evidence="3" id="KW-1185">Reference proteome</keyword>
<keyword evidence="1" id="KW-0812">Transmembrane</keyword>
<sequence length="161" mass="18258">MARDGEEEGVERASSSEIIRVRVRHDPFLVVCRCFSVITAAVALLCIAVNVMSAIRSFEDESDIFDGIFRCYAVLIACFVVLAETEWAFILKFWQVLGYWAGRGMLQILNCRGVERSLNNCLLWRGCETICMSRPRILRLPEARKLKSGKIGSLNLYCCTH</sequence>
<evidence type="ECO:0000313" key="2">
    <source>
        <dbReference type="EMBL" id="KAE8009289.1"/>
    </source>
</evidence>
<feature type="transmembrane region" description="Helical" evidence="1">
    <location>
        <begin position="64"/>
        <end position="83"/>
    </location>
</feature>
<evidence type="ECO:0000313" key="3">
    <source>
        <dbReference type="Proteomes" id="UP000327013"/>
    </source>
</evidence>
<keyword evidence="1" id="KW-0472">Membrane</keyword>
<reference evidence="2 3" key="1">
    <citation type="submission" date="2019-06" db="EMBL/GenBank/DDBJ databases">
        <title>A chromosomal-level reference genome of Carpinus fangiana (Coryloideae, Betulaceae).</title>
        <authorList>
            <person name="Yang X."/>
            <person name="Wang Z."/>
            <person name="Zhang L."/>
            <person name="Hao G."/>
            <person name="Liu J."/>
            <person name="Yang Y."/>
        </authorList>
    </citation>
    <scope>NUCLEOTIDE SEQUENCE [LARGE SCALE GENOMIC DNA]</scope>
    <source>
        <strain evidence="2">Cfa_2016G</strain>
        <tissue evidence="2">Leaf</tissue>
    </source>
</reference>